<dbReference type="SMART" id="SM00534">
    <property type="entry name" value="MUTSac"/>
    <property type="match status" value="1"/>
</dbReference>
<dbReference type="InterPro" id="IPR007696">
    <property type="entry name" value="DNA_mismatch_repair_MutS_core"/>
</dbReference>
<accession>A0A4R8M5A4</accession>
<keyword evidence="6 7" id="KW-0238">DNA-binding</keyword>
<evidence type="ECO:0000313" key="11">
    <source>
        <dbReference type="Proteomes" id="UP000295066"/>
    </source>
</evidence>
<dbReference type="GO" id="GO:0045910">
    <property type="term" value="P:negative regulation of DNA recombination"/>
    <property type="evidence" value="ECO:0007669"/>
    <property type="project" value="InterPro"/>
</dbReference>
<comment type="caution">
    <text evidence="10">The sequence shown here is derived from an EMBL/GenBank/DDBJ whole genome shotgun (WGS) entry which is preliminary data.</text>
</comment>
<comment type="similarity">
    <text evidence="7">Belongs to the DNA mismatch repair MutS family. MutS2 subfamily.</text>
</comment>
<keyword evidence="7" id="KW-0540">Nuclease</keyword>
<dbReference type="PANTHER" id="PTHR48466:SF2">
    <property type="entry name" value="OS10G0509000 PROTEIN"/>
    <property type="match status" value="1"/>
</dbReference>
<dbReference type="GO" id="GO:0043023">
    <property type="term" value="F:ribosomal large subunit binding"/>
    <property type="evidence" value="ECO:0007669"/>
    <property type="project" value="UniProtKB-UniRule"/>
</dbReference>
<keyword evidence="11" id="KW-1185">Reference proteome</keyword>
<dbReference type="EC" id="3.6.4.-" evidence="7"/>
<evidence type="ECO:0000256" key="3">
    <source>
        <dbReference type="ARBA" id="ARBA00022801"/>
    </source>
</evidence>
<feature type="compositionally biased region" description="Basic and acidic residues" evidence="8">
    <location>
        <begin position="602"/>
        <end position="621"/>
    </location>
</feature>
<dbReference type="GO" id="GO:0016887">
    <property type="term" value="F:ATP hydrolysis activity"/>
    <property type="evidence" value="ECO:0007669"/>
    <property type="project" value="InterPro"/>
</dbReference>
<dbReference type="SUPFAM" id="SSF160443">
    <property type="entry name" value="SMR domain-like"/>
    <property type="match status" value="1"/>
</dbReference>
<feature type="binding site" evidence="7">
    <location>
        <begin position="332"/>
        <end position="339"/>
    </location>
    <ligand>
        <name>ATP</name>
        <dbReference type="ChEBI" id="CHEBI:30616"/>
    </ligand>
</feature>
<feature type="domain" description="Smr" evidence="9">
    <location>
        <begin position="709"/>
        <end position="782"/>
    </location>
</feature>
<evidence type="ECO:0000256" key="6">
    <source>
        <dbReference type="ARBA" id="ARBA00023125"/>
    </source>
</evidence>
<feature type="region of interest" description="Disordered" evidence="8">
    <location>
        <begin position="598"/>
        <end position="621"/>
    </location>
</feature>
<keyword evidence="7" id="KW-0255">Endonuclease</keyword>
<dbReference type="PROSITE" id="PS00486">
    <property type="entry name" value="DNA_MISMATCH_REPAIR_2"/>
    <property type="match status" value="1"/>
</dbReference>
<dbReference type="EC" id="3.1.-.-" evidence="7"/>
<dbReference type="SMART" id="SM00533">
    <property type="entry name" value="MUTSd"/>
    <property type="match status" value="1"/>
</dbReference>
<evidence type="ECO:0000256" key="1">
    <source>
        <dbReference type="ARBA" id="ARBA00022730"/>
    </source>
</evidence>
<evidence type="ECO:0000256" key="2">
    <source>
        <dbReference type="ARBA" id="ARBA00022741"/>
    </source>
</evidence>
<dbReference type="InterPro" id="IPR027417">
    <property type="entry name" value="P-loop_NTPase"/>
</dbReference>
<evidence type="ECO:0000256" key="8">
    <source>
        <dbReference type="SAM" id="MobiDB-lite"/>
    </source>
</evidence>
<comment type="function">
    <text evidence="7">Endonuclease that is involved in the suppression of homologous recombination and thus may have a key role in the control of bacterial genetic diversity.</text>
</comment>
<dbReference type="Pfam" id="PF00488">
    <property type="entry name" value="MutS_V"/>
    <property type="match status" value="1"/>
</dbReference>
<keyword evidence="4 7" id="KW-0067">ATP-binding</keyword>
<dbReference type="GO" id="GO:0005524">
    <property type="term" value="F:ATP binding"/>
    <property type="evidence" value="ECO:0007669"/>
    <property type="project" value="UniProtKB-UniRule"/>
</dbReference>
<dbReference type="Gene3D" id="3.40.50.300">
    <property type="entry name" value="P-loop containing nucleotide triphosphate hydrolases"/>
    <property type="match status" value="1"/>
</dbReference>
<sequence length="783" mass="86941">MEVREDILRILEIPKILAEFASCVRGELGLSAIEKLRPRGDAKALVERVALFKSYTSCRDTFGEWPWNSSGCVSAMLSEARRSGMLTGEELASVARFLSLAKLTREHLAKHRDAYPHFDSLSRQIRDFSEESDALGVLDDKGNLYDSASPELAEIRRELEILRRQIRRSAQNILDNPSLAHMLQERVTAFRNGHFVFLVRQEFVNRFPGTVVDRSGSGSSVYMEPSALVPLNNRLAMKIRDEKEEERAIFRRLTQVILARERPLSECETVLSDLDLIYAAAEVMAKKRWKLPQYAEKTMFVLQEARHPLLGESAVPVTIRCGDRFRSLVITGPNTGGKTVVLKTAGVCIYLAWCGLPIPAGEDSVVGNIGSIFADIGDEQSIEQNLSTFSAHVKNIISILEQADRTSLVLLDELGAGTDPQEGAALGIAILDTLTREKGLTLATTHHNPVKQYALTAPGVETASMEFDIESLSPTYRMLLGVPGKSNALLIAGRYGLPEKVLEKARNVLSEREAPVEDLIGELNERKAWLDRAEGEIAALRKSLKEEKEKYDDGVREIEFRRDRILSEAERKAASILEKAEESSKKLLKELEDSAKSAVHRQIRDTSEKVRSERKHLEQNQEKRLLSSGIGTRGEFSPSVGMAVQVAGTEIVGTIESLRGNRALLRAGVMKMEVDVKKLVPTKKKPKGAVTPPESFSMSPDRVPPSVMVRGMNVDEALPVVERYLDQAMRMGYDQVTVIHGRGEGILRREVHSLCASLKYVASYRLGGPSEGGFGVTVVEFRK</sequence>
<keyword evidence="5 7" id="KW-0694">RNA-binding</keyword>
<dbReference type="AlphaFoldDB" id="A0A4R8M5A4"/>
<dbReference type="HAMAP" id="MF_00092">
    <property type="entry name" value="MutS2"/>
    <property type="match status" value="1"/>
</dbReference>
<dbReference type="InterPro" id="IPR036063">
    <property type="entry name" value="Smr_dom_sf"/>
</dbReference>
<dbReference type="Gene3D" id="3.30.1370.110">
    <property type="match status" value="1"/>
</dbReference>
<keyword evidence="3 7" id="KW-0378">Hydrolase</keyword>
<dbReference type="SUPFAM" id="SSF52540">
    <property type="entry name" value="P-loop containing nucleoside triphosphate hydrolases"/>
    <property type="match status" value="1"/>
</dbReference>
<dbReference type="InterPro" id="IPR005747">
    <property type="entry name" value="MutS2"/>
</dbReference>
<comment type="function">
    <text evidence="7">Acts as a ribosome collision sensor, splitting the ribosome into its 2 subunits. Detects stalled/collided 70S ribosomes which it binds and splits by an ATP-hydrolysis driven conformational change. Acts upstream of the ribosome quality control system (RQC), a ribosome-associated complex that mediates the extraction of incompletely synthesized nascent chains from stalled ribosomes and their subsequent degradation. Probably generates substrates for RQC.</text>
</comment>
<dbReference type="FunFam" id="3.40.50.300:FF:000830">
    <property type="entry name" value="Endonuclease MutS2"/>
    <property type="match status" value="1"/>
</dbReference>
<dbReference type="InterPro" id="IPR002625">
    <property type="entry name" value="Smr_dom"/>
</dbReference>
<dbReference type="GO" id="GO:0030983">
    <property type="term" value="F:mismatched DNA binding"/>
    <property type="evidence" value="ECO:0007669"/>
    <property type="project" value="InterPro"/>
</dbReference>
<name>A0A4R8M5A4_9BACT</name>
<organism evidence="10 11">
    <name type="scientific">Aminivibrio pyruvatiphilus</name>
    <dbReference type="NCBI Taxonomy" id="1005740"/>
    <lineage>
        <taxon>Bacteria</taxon>
        <taxon>Thermotogati</taxon>
        <taxon>Synergistota</taxon>
        <taxon>Synergistia</taxon>
        <taxon>Synergistales</taxon>
        <taxon>Aminobacteriaceae</taxon>
        <taxon>Aminivibrio</taxon>
    </lineage>
</organism>
<dbReference type="InterPro" id="IPR000432">
    <property type="entry name" value="DNA_mismatch_repair_MutS_C"/>
</dbReference>
<evidence type="ECO:0000256" key="7">
    <source>
        <dbReference type="HAMAP-Rule" id="MF_00092"/>
    </source>
</evidence>
<dbReference type="RefSeq" id="WP_133957808.1">
    <property type="nucleotide sequence ID" value="NZ_SORI01000010.1"/>
</dbReference>
<dbReference type="GO" id="GO:0006298">
    <property type="term" value="P:mismatch repair"/>
    <property type="evidence" value="ECO:0007669"/>
    <property type="project" value="InterPro"/>
</dbReference>
<dbReference type="NCBIfam" id="TIGR01069">
    <property type="entry name" value="mutS2"/>
    <property type="match status" value="1"/>
</dbReference>
<dbReference type="EMBL" id="SORI01000010">
    <property type="protein sequence ID" value="TDY59968.1"/>
    <property type="molecule type" value="Genomic_DNA"/>
</dbReference>
<gene>
    <name evidence="7" type="primary">mutS2</name>
    <name evidence="7" type="synonym">rqcU</name>
    <name evidence="10" type="ORF">C8D99_110103</name>
</gene>
<dbReference type="SMART" id="SM00463">
    <property type="entry name" value="SMR"/>
    <property type="match status" value="1"/>
</dbReference>
<dbReference type="PROSITE" id="PS50828">
    <property type="entry name" value="SMR"/>
    <property type="match status" value="1"/>
</dbReference>
<dbReference type="GO" id="GO:0140664">
    <property type="term" value="F:ATP-dependent DNA damage sensor activity"/>
    <property type="evidence" value="ECO:0007669"/>
    <property type="project" value="InterPro"/>
</dbReference>
<protein>
    <recommendedName>
        <fullName evidence="7">Endonuclease MutS2</fullName>
        <ecNumber evidence="7">3.1.-.-</ecNumber>
    </recommendedName>
    <alternativeName>
        <fullName evidence="7">Ribosome-associated protein quality control-upstream factor</fullName>
        <shortName evidence="7">RQC-upstream factor</shortName>
        <shortName evidence="7">RqcU</shortName>
        <ecNumber evidence="7">3.6.4.-</ecNumber>
    </alternativeName>
</protein>
<keyword evidence="2 7" id="KW-0547">Nucleotide-binding</keyword>
<evidence type="ECO:0000259" key="9">
    <source>
        <dbReference type="PROSITE" id="PS50828"/>
    </source>
</evidence>
<dbReference type="GO" id="GO:0004519">
    <property type="term" value="F:endonuclease activity"/>
    <property type="evidence" value="ECO:0007669"/>
    <property type="project" value="UniProtKB-UniRule"/>
</dbReference>
<keyword evidence="1 7" id="KW-0699">rRNA-binding</keyword>
<evidence type="ECO:0000313" key="10">
    <source>
        <dbReference type="EMBL" id="TDY59968.1"/>
    </source>
</evidence>
<dbReference type="SUPFAM" id="SSF48334">
    <property type="entry name" value="DNA repair protein MutS, domain III"/>
    <property type="match status" value="1"/>
</dbReference>
<dbReference type="GO" id="GO:0019843">
    <property type="term" value="F:rRNA binding"/>
    <property type="evidence" value="ECO:0007669"/>
    <property type="project" value="UniProtKB-UniRule"/>
</dbReference>
<dbReference type="PIRSF" id="PIRSF005814">
    <property type="entry name" value="MutS_YshD"/>
    <property type="match status" value="1"/>
</dbReference>
<dbReference type="GO" id="GO:0072344">
    <property type="term" value="P:rescue of stalled ribosome"/>
    <property type="evidence" value="ECO:0007669"/>
    <property type="project" value="UniProtKB-UniRule"/>
</dbReference>
<dbReference type="InterPro" id="IPR045076">
    <property type="entry name" value="MutS"/>
</dbReference>
<reference evidence="10 11" key="1">
    <citation type="submission" date="2019-03" db="EMBL/GenBank/DDBJ databases">
        <title>Genomic Encyclopedia of Type Strains, Phase IV (KMG-IV): sequencing the most valuable type-strain genomes for metagenomic binning, comparative biology and taxonomic classification.</title>
        <authorList>
            <person name="Goeker M."/>
        </authorList>
    </citation>
    <scope>NUCLEOTIDE SEQUENCE [LARGE SCALE GENOMIC DNA]</scope>
    <source>
        <strain evidence="10 11">DSM 25964</strain>
    </source>
</reference>
<dbReference type="Pfam" id="PF01713">
    <property type="entry name" value="Smr"/>
    <property type="match status" value="1"/>
</dbReference>
<proteinExistence type="inferred from homology"/>
<dbReference type="PANTHER" id="PTHR48466">
    <property type="entry name" value="OS10G0509000 PROTEIN-RELATED"/>
    <property type="match status" value="1"/>
</dbReference>
<dbReference type="OrthoDB" id="9808166at2"/>
<comment type="subunit">
    <text evidence="7">Homodimer. Binds to stalled ribosomes, contacting rRNA.</text>
</comment>
<evidence type="ECO:0000256" key="5">
    <source>
        <dbReference type="ARBA" id="ARBA00022884"/>
    </source>
</evidence>
<dbReference type="Proteomes" id="UP000295066">
    <property type="component" value="Unassembled WGS sequence"/>
</dbReference>
<evidence type="ECO:0000256" key="4">
    <source>
        <dbReference type="ARBA" id="ARBA00022840"/>
    </source>
</evidence>
<dbReference type="InterPro" id="IPR036187">
    <property type="entry name" value="DNA_mismatch_repair_MutS_sf"/>
</dbReference>